<keyword evidence="4" id="KW-1185">Reference proteome</keyword>
<feature type="compositionally biased region" description="Low complexity" evidence="1">
    <location>
        <begin position="466"/>
        <end position="481"/>
    </location>
</feature>
<feature type="region of interest" description="Disordered" evidence="1">
    <location>
        <begin position="447"/>
        <end position="624"/>
    </location>
</feature>
<feature type="compositionally biased region" description="Polar residues" evidence="1">
    <location>
        <begin position="534"/>
        <end position="550"/>
    </location>
</feature>
<protein>
    <submittedName>
        <fullName evidence="3">RNase E: endoribonuclease for rRNA processing and mRNA degradation member of the degradosome involved in the production of</fullName>
    </submittedName>
</protein>
<evidence type="ECO:0000259" key="2">
    <source>
        <dbReference type="Pfam" id="PF02120"/>
    </source>
</evidence>
<dbReference type="AlphaFoldDB" id="Q0EZL6"/>
<name>Q0EZL6_9PROT</name>
<feature type="compositionally biased region" description="Basic and acidic residues" evidence="1">
    <location>
        <begin position="605"/>
        <end position="614"/>
    </location>
</feature>
<dbReference type="InterPro" id="IPR021136">
    <property type="entry name" value="Flagellar_hook_control-like_C"/>
</dbReference>
<feature type="compositionally biased region" description="Polar residues" evidence="1">
    <location>
        <begin position="787"/>
        <end position="821"/>
    </location>
</feature>
<dbReference type="HOGENOM" id="CLU_337963_0_0_0"/>
<feature type="compositionally biased region" description="Low complexity" evidence="1">
    <location>
        <begin position="558"/>
        <end position="570"/>
    </location>
</feature>
<dbReference type="EMBL" id="AATS01000006">
    <property type="protein sequence ID" value="EAU54688.1"/>
    <property type="molecule type" value="Genomic_DNA"/>
</dbReference>
<organism evidence="3 4">
    <name type="scientific">Mariprofundus ferrooxydans PV-1</name>
    <dbReference type="NCBI Taxonomy" id="314345"/>
    <lineage>
        <taxon>Bacteria</taxon>
        <taxon>Pseudomonadati</taxon>
        <taxon>Pseudomonadota</taxon>
        <taxon>Candidatius Mariprofundia</taxon>
        <taxon>Mariprofundales</taxon>
        <taxon>Mariprofundaceae</taxon>
        <taxon>Mariprofundus</taxon>
    </lineage>
</organism>
<dbReference type="eggNOG" id="COG3144">
    <property type="taxonomic scope" value="Bacteria"/>
</dbReference>
<feature type="compositionally biased region" description="Polar residues" evidence="1">
    <location>
        <begin position="672"/>
        <end position="693"/>
    </location>
</feature>
<feature type="compositionally biased region" description="Polar residues" evidence="1">
    <location>
        <begin position="491"/>
        <end position="506"/>
    </location>
</feature>
<proteinExistence type="predicted"/>
<feature type="compositionally biased region" description="Polar residues" evidence="1">
    <location>
        <begin position="571"/>
        <end position="587"/>
    </location>
</feature>
<feature type="domain" description="Flagellar hook-length control protein-like C-terminal" evidence="2">
    <location>
        <begin position="715"/>
        <end position="795"/>
    </location>
</feature>
<comment type="caution">
    <text evidence="3">The sequence shown here is derived from an EMBL/GenBank/DDBJ whole genome shotgun (WGS) entry which is preliminary data.</text>
</comment>
<reference evidence="3 4" key="1">
    <citation type="submission" date="2006-09" db="EMBL/GenBank/DDBJ databases">
        <authorList>
            <person name="Emerson D."/>
            <person name="Ferriera S."/>
            <person name="Johnson J."/>
            <person name="Kravitz S."/>
            <person name="Halpern A."/>
            <person name="Remington K."/>
            <person name="Beeson K."/>
            <person name="Tran B."/>
            <person name="Rogers Y.-H."/>
            <person name="Friedman R."/>
            <person name="Venter J.C."/>
        </authorList>
    </citation>
    <scope>NUCLEOTIDE SEQUENCE [LARGE SCALE GENOMIC DNA]</scope>
    <source>
        <strain evidence="3 4">PV-1</strain>
    </source>
</reference>
<dbReference type="InterPro" id="IPR038610">
    <property type="entry name" value="FliK-like_C_sf"/>
</dbReference>
<dbReference type="Gene3D" id="3.30.750.140">
    <property type="match status" value="1"/>
</dbReference>
<evidence type="ECO:0000256" key="1">
    <source>
        <dbReference type="SAM" id="MobiDB-lite"/>
    </source>
</evidence>
<gene>
    <name evidence="3" type="ORF">SPV1_13929</name>
</gene>
<evidence type="ECO:0000313" key="3">
    <source>
        <dbReference type="EMBL" id="EAU54688.1"/>
    </source>
</evidence>
<sequence length="842" mass="87038">MIEQVTGPGSSGIAEKSASTGKQAASGLFAKLMAILGKQGKGSEGNASPADNQQPKFTIVQHITLGQQKSIQKELLTGPATATKLATPQINNSEDGSTVQAVALQILSQPHATTPKSTAFQFNPDETTEGKRQTIHFGSNSGKQNKTVPVTSTKDTSVQAAHGHKQGNTQTTDTKEVRLQTTDGKQINTPVADDKSTAPLQAEVHKAAPVQTVDSKQINTPVADAKAAPLQAEVHKAAPVQTVDSKQINTPVADAKTTAPLQAEVHKAAPVQTVDGKQINTPVADAKAAPLQAEVHKAAPVQTVDGKQINTPVADAKAVPLQAPDNKQVNTPIADAKAAPLQAEVHKAAPVQTVDSKQINTPVADAKAAPLQAPDNKQVNTPIAGAKTTAPLQAEVHKAAPVQTVDSKQINTPVADAKTTAPLQAEVHKAAPVQTVDGKQINTPVADAKAAPLQAPDNKQINTPVAGAKAAALQAGPHKAGPVQATAGGKQFSTPVAQAKETSIQIATKGDDAEQPKFNSQTKLAAAATAFTAGKQSQPAKQAPSTQAGSSAEDKVMTARSSATVSTAAAMQNSPQTSEQAPESTVFSRAIPSVKGEKQAAGLAKNEKVKHASEAKQNAGTERVSPVALHNVTTQQPSQPPAAAGTSTAEALTQGLAQGDSGQQSGDKGNQEPHSFQVTSADNRPASASVSASHFQQYLNHRPTPTMTMFDSIQHIAQSAKNGQTKLEIQLDPVNLGKIHISLQTDASKQIQIHMIVDQSGTRTAMDQQLPAIRHALAEQGLNLSGFSMGSHGGQASSGFGDRQSSGGSQPDKNSTDNVKTSPIAANRHSAFHSDSGLSIHI</sequence>
<feature type="region of interest" description="Disordered" evidence="1">
    <location>
        <begin position="657"/>
        <end position="693"/>
    </location>
</feature>
<feature type="region of interest" description="Disordered" evidence="1">
    <location>
        <begin position="1"/>
        <end position="20"/>
    </location>
</feature>
<dbReference type="STRING" id="314344.AL013_10350"/>
<dbReference type="RefSeq" id="WP_009850298.1">
    <property type="nucleotide sequence ID" value="NZ_DS022294.1"/>
</dbReference>
<evidence type="ECO:0000313" key="4">
    <source>
        <dbReference type="Proteomes" id="UP000005297"/>
    </source>
</evidence>
<feature type="compositionally biased region" description="Low complexity" evidence="1">
    <location>
        <begin position="657"/>
        <end position="668"/>
    </location>
</feature>
<dbReference type="PANTHER" id="PTHR37533">
    <property type="entry name" value="FLAGELLAR HOOK-LENGTH CONTROL PROTEIN"/>
    <property type="match status" value="1"/>
</dbReference>
<dbReference type="OrthoDB" id="1792985at2"/>
<dbReference type="InParanoid" id="Q0EZL6"/>
<feature type="region of interest" description="Disordered" evidence="1">
    <location>
        <begin position="787"/>
        <end position="842"/>
    </location>
</feature>
<dbReference type="Proteomes" id="UP000005297">
    <property type="component" value="Unassembled WGS sequence"/>
</dbReference>
<feature type="region of interest" description="Disordered" evidence="1">
    <location>
        <begin position="157"/>
        <end position="176"/>
    </location>
</feature>
<accession>Q0EZL6</accession>
<dbReference type="Pfam" id="PF02120">
    <property type="entry name" value="Flg_hook"/>
    <property type="match status" value="1"/>
</dbReference>
<dbReference type="InterPro" id="IPR052563">
    <property type="entry name" value="FliK"/>
</dbReference>
<dbReference type="CDD" id="cd17470">
    <property type="entry name" value="T3SS_Flik_C"/>
    <property type="match status" value="1"/>
</dbReference>
<dbReference type="PANTHER" id="PTHR37533:SF2">
    <property type="entry name" value="FLAGELLAR HOOK-LENGTH CONTROL PROTEIN"/>
    <property type="match status" value="1"/>
</dbReference>